<dbReference type="AlphaFoldDB" id="A0A841I1B9"/>
<dbReference type="Proteomes" id="UP000569951">
    <property type="component" value="Unassembled WGS sequence"/>
</dbReference>
<accession>A0A841I1B9</accession>
<reference evidence="2 3" key="1">
    <citation type="submission" date="2020-08" db="EMBL/GenBank/DDBJ databases">
        <title>Genomic Encyclopedia of Type Strains, Phase IV (KMG-IV): sequencing the most valuable type-strain genomes for metagenomic binning, comparative biology and taxonomic classification.</title>
        <authorList>
            <person name="Goeker M."/>
        </authorList>
    </citation>
    <scope>NUCLEOTIDE SEQUENCE [LARGE SCALE GENOMIC DNA]</scope>
    <source>
        <strain evidence="2 3">DSM 21458</strain>
    </source>
</reference>
<sequence>MPRLLLLLSAVLFACASPPAWNPPPEARTESLKVRGWTGEDLELQLQLTYDEVAAQRLPARGHVHPDGTLELHLPGAERVAPHLQALPLLERAGCDGPLPALKAVWVGSFELATQTLPLGTVVSGEHDAQGRYIADALVYADRAWQLTTSRRCPGATYYLELNLERGWNRVHWIRQTLPDRTEQVEVGSGSHALAVWRFLDARERQAPPDGLSKM</sequence>
<gene>
    <name evidence="2" type="ORF">HNR42_003054</name>
</gene>
<feature type="chain" id="PRO_5033048842" description="Lipoprotein" evidence="1">
    <location>
        <begin position="23"/>
        <end position="215"/>
    </location>
</feature>
<feature type="signal peptide" evidence="1">
    <location>
        <begin position="1"/>
        <end position="22"/>
    </location>
</feature>
<evidence type="ECO:0008006" key="4">
    <source>
        <dbReference type="Google" id="ProtNLM"/>
    </source>
</evidence>
<dbReference type="PROSITE" id="PS51257">
    <property type="entry name" value="PROKAR_LIPOPROTEIN"/>
    <property type="match status" value="1"/>
</dbReference>
<keyword evidence="1" id="KW-0732">Signal</keyword>
<comment type="caution">
    <text evidence="2">The sequence shown here is derived from an EMBL/GenBank/DDBJ whole genome shotgun (WGS) entry which is preliminary data.</text>
</comment>
<organism evidence="2 3">
    <name type="scientific">Deinobacterium chartae</name>
    <dbReference type="NCBI Taxonomy" id="521158"/>
    <lineage>
        <taxon>Bacteria</taxon>
        <taxon>Thermotogati</taxon>
        <taxon>Deinococcota</taxon>
        <taxon>Deinococci</taxon>
        <taxon>Deinococcales</taxon>
        <taxon>Deinococcaceae</taxon>
        <taxon>Deinobacterium</taxon>
    </lineage>
</organism>
<evidence type="ECO:0000256" key="1">
    <source>
        <dbReference type="SAM" id="SignalP"/>
    </source>
</evidence>
<keyword evidence="3" id="KW-1185">Reference proteome</keyword>
<protein>
    <recommendedName>
        <fullName evidence="4">Lipoprotein</fullName>
    </recommendedName>
</protein>
<evidence type="ECO:0000313" key="3">
    <source>
        <dbReference type="Proteomes" id="UP000569951"/>
    </source>
</evidence>
<dbReference type="EMBL" id="JACHHG010000013">
    <property type="protein sequence ID" value="MBB6099601.1"/>
    <property type="molecule type" value="Genomic_DNA"/>
</dbReference>
<proteinExistence type="predicted"/>
<dbReference type="RefSeq" id="WP_183988350.1">
    <property type="nucleotide sequence ID" value="NZ_JACHHG010000013.1"/>
</dbReference>
<evidence type="ECO:0000313" key="2">
    <source>
        <dbReference type="EMBL" id="MBB6099601.1"/>
    </source>
</evidence>
<name>A0A841I1B9_9DEIO</name>